<dbReference type="InterPro" id="IPR000074">
    <property type="entry name" value="ApoA_E"/>
</dbReference>
<evidence type="ECO:0000256" key="8">
    <source>
        <dbReference type="ARBA" id="ARBA00022850"/>
    </source>
</evidence>
<protein>
    <recommendedName>
        <fullName evidence="16">Apolipoprotein A-I</fullName>
    </recommendedName>
</protein>
<dbReference type="AlphaFoldDB" id="A0A5N5KYS3"/>
<evidence type="ECO:0000256" key="4">
    <source>
        <dbReference type="ARBA" id="ARBA00022525"/>
    </source>
</evidence>
<comment type="similarity">
    <text evidence="2">Belongs to the apolipoprotein A1/A4/E family.</text>
</comment>
<dbReference type="GO" id="GO:0055090">
    <property type="term" value="P:acylglycerol homeostasis"/>
    <property type="evidence" value="ECO:0007669"/>
    <property type="project" value="TreeGrafter"/>
</dbReference>
<keyword evidence="4" id="KW-0964">Secreted</keyword>
<keyword evidence="6" id="KW-0732">Signal</keyword>
<comment type="subcellular location">
    <subcellularLocation>
        <location evidence="1">Secreted</location>
    </subcellularLocation>
</comment>
<dbReference type="Pfam" id="PF01442">
    <property type="entry name" value="Apolipoprotein"/>
    <property type="match status" value="1"/>
</dbReference>
<keyword evidence="9" id="KW-0445">Lipid transport</keyword>
<dbReference type="GO" id="GO:1903561">
    <property type="term" value="C:extracellular vesicle"/>
    <property type="evidence" value="ECO:0007669"/>
    <property type="project" value="TreeGrafter"/>
</dbReference>
<evidence type="ECO:0000313" key="15">
    <source>
        <dbReference type="Proteomes" id="UP000327468"/>
    </source>
</evidence>
<dbReference type="GO" id="GO:0042157">
    <property type="term" value="P:lipoprotein metabolic process"/>
    <property type="evidence" value="ECO:0007669"/>
    <property type="project" value="InterPro"/>
</dbReference>
<dbReference type="GO" id="GO:0034362">
    <property type="term" value="C:low-density lipoprotein particle"/>
    <property type="evidence" value="ECO:0007669"/>
    <property type="project" value="TreeGrafter"/>
</dbReference>
<gene>
    <name evidence="14" type="ORF">PHYPO_G00119170</name>
</gene>
<reference evidence="14 15" key="1">
    <citation type="submission" date="2019-06" db="EMBL/GenBank/DDBJ databases">
        <title>A chromosome-scale genome assembly of the striped catfish, Pangasianodon hypophthalmus.</title>
        <authorList>
            <person name="Wen M."/>
            <person name="Zahm M."/>
            <person name="Roques C."/>
            <person name="Cabau C."/>
            <person name="Klopp C."/>
            <person name="Donnadieu C."/>
            <person name="Jouanno E."/>
            <person name="Avarre J.-C."/>
            <person name="Campet M."/>
            <person name="Ha T.T.T."/>
            <person name="Dugue R."/>
            <person name="Lampietro C."/>
            <person name="Louis A."/>
            <person name="Herpin A."/>
            <person name="Echchiki A."/>
            <person name="Berthelot C."/>
            <person name="Parey E."/>
            <person name="Roest-Crollius H."/>
            <person name="Braasch I."/>
            <person name="Postlethwait J."/>
            <person name="Bobe J."/>
            <person name="Montfort J."/>
            <person name="Bouchez O."/>
            <person name="Begum T."/>
            <person name="Schartl M."/>
            <person name="Guiguen Y."/>
        </authorList>
    </citation>
    <scope>NUCLEOTIDE SEQUENCE [LARGE SCALE GENOMIC DNA]</scope>
    <source>
        <strain evidence="14 15">Indonesia</strain>
        <tissue evidence="14">Blood</tissue>
    </source>
</reference>
<keyword evidence="8" id="KW-0345">HDL</keyword>
<dbReference type="GO" id="GO:0034361">
    <property type="term" value="C:very-low-density lipoprotein particle"/>
    <property type="evidence" value="ECO:0007669"/>
    <property type="project" value="TreeGrafter"/>
</dbReference>
<evidence type="ECO:0000256" key="5">
    <source>
        <dbReference type="ARBA" id="ARBA00022548"/>
    </source>
</evidence>
<evidence type="ECO:0000256" key="10">
    <source>
        <dbReference type="ARBA" id="ARBA00023098"/>
    </source>
</evidence>
<dbReference type="PANTHER" id="PTHR18976:SF11">
    <property type="entry name" value="APOLIPOPROTEIN A-I"/>
    <property type="match status" value="1"/>
</dbReference>
<dbReference type="Gene3D" id="1.20.120.20">
    <property type="entry name" value="Apolipoprotein"/>
    <property type="match status" value="2"/>
</dbReference>
<evidence type="ECO:0000256" key="12">
    <source>
        <dbReference type="ARBA" id="ARBA00023221"/>
    </source>
</evidence>
<name>A0A5N5KYS3_PANHP</name>
<evidence type="ECO:0000256" key="11">
    <source>
        <dbReference type="ARBA" id="ARBA00023166"/>
    </source>
</evidence>
<dbReference type="GO" id="GO:0060228">
    <property type="term" value="F:phosphatidylcholine-sterol O-acyltransferase activator activity"/>
    <property type="evidence" value="ECO:0007669"/>
    <property type="project" value="TreeGrafter"/>
</dbReference>
<dbReference type="PANTHER" id="PTHR18976">
    <property type="entry name" value="APOLIPOPROTEIN"/>
    <property type="match status" value="1"/>
</dbReference>
<dbReference type="GO" id="GO:0034364">
    <property type="term" value="C:high-density lipoprotein particle"/>
    <property type="evidence" value="ECO:0007669"/>
    <property type="project" value="UniProtKB-KW"/>
</dbReference>
<evidence type="ECO:0008006" key="16">
    <source>
        <dbReference type="Google" id="ProtNLM"/>
    </source>
</evidence>
<dbReference type="Proteomes" id="UP000327468">
    <property type="component" value="Chromosome 21"/>
</dbReference>
<dbReference type="SUPFAM" id="SSF58113">
    <property type="entry name" value="Apolipoprotein A-I"/>
    <property type="match status" value="1"/>
</dbReference>
<evidence type="ECO:0000256" key="2">
    <source>
        <dbReference type="ARBA" id="ARBA00008788"/>
    </source>
</evidence>
<keyword evidence="12" id="KW-0753">Steroid metabolism</keyword>
<dbReference type="EMBL" id="VFJC01000022">
    <property type="protein sequence ID" value="KAB5535567.1"/>
    <property type="molecule type" value="Genomic_DNA"/>
</dbReference>
<dbReference type="GO" id="GO:0008203">
    <property type="term" value="P:cholesterol metabolic process"/>
    <property type="evidence" value="ECO:0007669"/>
    <property type="project" value="UniProtKB-KW"/>
</dbReference>
<proteinExistence type="inferred from homology"/>
<dbReference type="GO" id="GO:0005543">
    <property type="term" value="F:phospholipid binding"/>
    <property type="evidence" value="ECO:0007669"/>
    <property type="project" value="TreeGrafter"/>
</dbReference>
<comment type="caution">
    <text evidence="14">The sequence shown here is derived from an EMBL/GenBank/DDBJ whole genome shotgun (WGS) entry which is preliminary data.</text>
</comment>
<sequence>MSSRHFLASTDPPTLVTIVPSSSNGSFGAGRLRSSSMGTAIINRSIMKFVALALAFLLAAGCQGEAPSQYEHIRAVVVTFSHQVKETLHKTIAHLDDAQYKDYKARLTHVLDSIEALLKSVTESLAPVREGIGPQIVEFIAGARDKVSKDLEELRKELEPKADELREVVKKHLVEYRTLLEPKLKEYSDKNQQVVQEFRAKFEPVIKELQEKITVNVEETKSKLTPIVEIIRNHLTKILEELKTTYGPHVQEYREQIDAVVANLRQKYESGELQQKLKKLGEELRPQLTGIYTTIEKAFKE</sequence>
<dbReference type="GO" id="GO:0033344">
    <property type="term" value="P:cholesterol efflux"/>
    <property type="evidence" value="ECO:0007669"/>
    <property type="project" value="TreeGrafter"/>
</dbReference>
<keyword evidence="3" id="KW-0813">Transport</keyword>
<evidence type="ECO:0000256" key="6">
    <source>
        <dbReference type="ARBA" id="ARBA00022729"/>
    </source>
</evidence>
<accession>A0A5N5KYS3</accession>
<keyword evidence="11" id="KW-1207">Sterol metabolism</keyword>
<dbReference type="GO" id="GO:0042627">
    <property type="term" value="C:chylomicron"/>
    <property type="evidence" value="ECO:0007669"/>
    <property type="project" value="TreeGrafter"/>
</dbReference>
<dbReference type="GO" id="GO:0033700">
    <property type="term" value="P:phospholipid efflux"/>
    <property type="evidence" value="ECO:0007669"/>
    <property type="project" value="TreeGrafter"/>
</dbReference>
<evidence type="ECO:0000313" key="14">
    <source>
        <dbReference type="EMBL" id="KAB5535567.1"/>
    </source>
</evidence>
<dbReference type="GO" id="GO:0120020">
    <property type="term" value="F:cholesterol transfer activity"/>
    <property type="evidence" value="ECO:0007669"/>
    <property type="project" value="TreeGrafter"/>
</dbReference>
<evidence type="ECO:0000256" key="3">
    <source>
        <dbReference type="ARBA" id="ARBA00022448"/>
    </source>
</evidence>
<keyword evidence="7" id="KW-0677">Repeat</keyword>
<evidence type="ECO:0000256" key="13">
    <source>
        <dbReference type="ARBA" id="ARBA00037506"/>
    </source>
</evidence>
<keyword evidence="15" id="KW-1185">Reference proteome</keyword>
<keyword evidence="10" id="KW-0443">Lipid metabolism</keyword>
<keyword evidence="5" id="KW-0153">Cholesterol metabolism</keyword>
<evidence type="ECO:0000256" key="7">
    <source>
        <dbReference type="ARBA" id="ARBA00022737"/>
    </source>
</evidence>
<dbReference type="InterPro" id="IPR050163">
    <property type="entry name" value="Apolipoprotein_A1/A4/E"/>
</dbReference>
<comment type="function">
    <text evidence="13">Participates in the reverse transport of cholesterol from tissues to the liver for excretion by promoting cholesterol efflux from tissues and by acting as a cofactor for the lecithin cholesterol acyltransferase (LCAT).</text>
</comment>
<evidence type="ECO:0000256" key="9">
    <source>
        <dbReference type="ARBA" id="ARBA00023055"/>
    </source>
</evidence>
<evidence type="ECO:0000256" key="1">
    <source>
        <dbReference type="ARBA" id="ARBA00004613"/>
    </source>
</evidence>
<organism evidence="14 15">
    <name type="scientific">Pangasianodon hypophthalmus</name>
    <name type="common">Striped catfish</name>
    <name type="synonym">Helicophagus hypophthalmus</name>
    <dbReference type="NCBI Taxonomy" id="310915"/>
    <lineage>
        <taxon>Eukaryota</taxon>
        <taxon>Metazoa</taxon>
        <taxon>Chordata</taxon>
        <taxon>Craniata</taxon>
        <taxon>Vertebrata</taxon>
        <taxon>Euteleostomi</taxon>
        <taxon>Actinopterygii</taxon>
        <taxon>Neopterygii</taxon>
        <taxon>Teleostei</taxon>
        <taxon>Ostariophysi</taxon>
        <taxon>Siluriformes</taxon>
        <taxon>Pangasiidae</taxon>
        <taxon>Pangasianodon</taxon>
    </lineage>
</organism>